<proteinExistence type="predicted"/>
<evidence type="ECO:0000313" key="2">
    <source>
        <dbReference type="EMBL" id="ABN08540.1"/>
    </source>
</evidence>
<name>A2Q4J0_MEDTR</name>
<feature type="chain" id="PRO_5002644825" description="Transmembrane protein" evidence="1">
    <location>
        <begin position="21"/>
        <end position="48"/>
    </location>
</feature>
<reference evidence="2" key="2">
    <citation type="submission" date="2007-03" db="EMBL/GenBank/DDBJ databases">
        <authorList>
            <consortium name="The International Medicago Genome Annotation Group"/>
        </authorList>
    </citation>
    <scope>NUCLEOTIDE SEQUENCE</scope>
</reference>
<dbReference type="AlphaFoldDB" id="A2Q4J0"/>
<reference evidence="2" key="1">
    <citation type="submission" date="2005-05" db="EMBL/GenBank/DDBJ databases">
        <authorList>
            <person name="Town C.D."/>
        </authorList>
    </citation>
    <scope>NUCLEOTIDE SEQUENCE</scope>
</reference>
<evidence type="ECO:0008006" key="3">
    <source>
        <dbReference type="Google" id="ProtNLM"/>
    </source>
</evidence>
<dbReference type="EMBL" id="AC157502">
    <property type="protein sequence ID" value="ABN08540.1"/>
    <property type="molecule type" value="Genomic_DNA"/>
</dbReference>
<protein>
    <recommendedName>
        <fullName evidence="3">Transmembrane protein</fullName>
    </recommendedName>
</protein>
<feature type="signal peptide" evidence="1">
    <location>
        <begin position="1"/>
        <end position="20"/>
    </location>
</feature>
<sequence length="48" mass="5367">MVAVHFWLCFLDSITNLLRSAGFQSFGIVSVVQEKMGHTSEDKEVDGH</sequence>
<accession>A2Q4J0</accession>
<keyword evidence="1" id="KW-0732">Signal</keyword>
<organism evidence="2">
    <name type="scientific">Medicago truncatula</name>
    <name type="common">Barrel medic</name>
    <name type="synonym">Medicago tribuloides</name>
    <dbReference type="NCBI Taxonomy" id="3880"/>
    <lineage>
        <taxon>Eukaryota</taxon>
        <taxon>Viridiplantae</taxon>
        <taxon>Streptophyta</taxon>
        <taxon>Embryophyta</taxon>
        <taxon>Tracheophyta</taxon>
        <taxon>Spermatophyta</taxon>
        <taxon>Magnoliopsida</taxon>
        <taxon>eudicotyledons</taxon>
        <taxon>Gunneridae</taxon>
        <taxon>Pentapetalae</taxon>
        <taxon>rosids</taxon>
        <taxon>fabids</taxon>
        <taxon>Fabales</taxon>
        <taxon>Fabaceae</taxon>
        <taxon>Papilionoideae</taxon>
        <taxon>50 kb inversion clade</taxon>
        <taxon>NPAAA clade</taxon>
        <taxon>Hologalegina</taxon>
        <taxon>IRL clade</taxon>
        <taxon>Trifolieae</taxon>
        <taxon>Medicago</taxon>
    </lineage>
</organism>
<evidence type="ECO:0000256" key="1">
    <source>
        <dbReference type="SAM" id="SignalP"/>
    </source>
</evidence>
<gene>
    <name evidence="2" type="ORF">MtrDRAFT_AC157502g19v2</name>
</gene>